<proteinExistence type="predicted"/>
<feature type="transmembrane region" description="Helical" evidence="5">
    <location>
        <begin position="267"/>
        <end position="284"/>
    </location>
</feature>
<keyword evidence="4 5" id="KW-0472">Membrane</keyword>
<organism evidence="6 7">
    <name type="scientific">Methanofollis fontis</name>
    <dbReference type="NCBI Taxonomy" id="2052832"/>
    <lineage>
        <taxon>Archaea</taxon>
        <taxon>Methanobacteriati</taxon>
        <taxon>Methanobacteriota</taxon>
        <taxon>Stenosarchaea group</taxon>
        <taxon>Methanomicrobia</taxon>
        <taxon>Methanomicrobiales</taxon>
        <taxon>Methanomicrobiaceae</taxon>
        <taxon>Methanofollis</taxon>
    </lineage>
</organism>
<feature type="transmembrane region" description="Helical" evidence="5">
    <location>
        <begin position="137"/>
        <end position="156"/>
    </location>
</feature>
<keyword evidence="7" id="KW-1185">Reference proteome</keyword>
<dbReference type="Proteomes" id="UP000292580">
    <property type="component" value="Unassembled WGS sequence"/>
</dbReference>
<feature type="transmembrane region" description="Helical" evidence="5">
    <location>
        <begin position="226"/>
        <end position="246"/>
    </location>
</feature>
<dbReference type="CDD" id="cd13961">
    <property type="entry name" value="PT_UbiA_DGGGPS"/>
    <property type="match status" value="1"/>
</dbReference>
<feature type="transmembrane region" description="Helical" evidence="5">
    <location>
        <begin position="162"/>
        <end position="181"/>
    </location>
</feature>
<dbReference type="InterPro" id="IPR050475">
    <property type="entry name" value="Prenyltransferase_related"/>
</dbReference>
<dbReference type="NCBIfam" id="NF009523">
    <property type="entry name" value="PRK12884.1"/>
    <property type="match status" value="1"/>
</dbReference>
<dbReference type="GO" id="GO:0016765">
    <property type="term" value="F:transferase activity, transferring alkyl or aryl (other than methyl) groups"/>
    <property type="evidence" value="ECO:0007669"/>
    <property type="project" value="InterPro"/>
</dbReference>
<reference evidence="6 7" key="1">
    <citation type="submission" date="2017-11" db="EMBL/GenBank/DDBJ databases">
        <title>Isolation and Characterization of Methanofollis Species from Methane Seep Offshore SW Taiwan.</title>
        <authorList>
            <person name="Teng N.-H."/>
            <person name="Lai M.-C."/>
            <person name="Chen S.-C."/>
        </authorList>
    </citation>
    <scope>NUCLEOTIDE SEQUENCE [LARGE SCALE GENOMIC DNA]</scope>
    <source>
        <strain evidence="6 7">FWC-SCC2</strain>
    </source>
</reference>
<dbReference type="GO" id="GO:0005886">
    <property type="term" value="C:plasma membrane"/>
    <property type="evidence" value="ECO:0007669"/>
    <property type="project" value="UniProtKB-SubCell"/>
</dbReference>
<protein>
    <submittedName>
        <fullName evidence="6">Prenyltransferase</fullName>
    </submittedName>
</protein>
<comment type="subcellular location">
    <subcellularLocation>
        <location evidence="1">Cell membrane</location>
        <topology evidence="1">Multi-pass membrane protein</topology>
    </subcellularLocation>
</comment>
<accession>A0A483CSW3</accession>
<evidence type="ECO:0000313" key="7">
    <source>
        <dbReference type="Proteomes" id="UP000292580"/>
    </source>
</evidence>
<dbReference type="EMBL" id="PGCL01000003">
    <property type="protein sequence ID" value="TAJ44291.1"/>
    <property type="molecule type" value="Genomic_DNA"/>
</dbReference>
<dbReference type="InterPro" id="IPR044878">
    <property type="entry name" value="UbiA_sf"/>
</dbReference>
<sequence length="285" mass="31053">MTSTIATRLRASAELIRLDLALGAGFFFVAGEILAYGGLPPVHLVVPGFLALFFISGSANISNDYFDREVDRINLPSRPLPSGRISVAGLWVLFSLFTAAGMICAALLGPLVLALVILFWCIALAYNITLKDAGFTGNLIVAGCIGMTIILGGITVGRLNGVVLTFAALAFFFDLGVEIAADTMDAEGDRQRSGRSLAQTRGRAHALRISGIWLAVFFLLTPLPFLMGWLGHDYLILVAVLDLWMIHCSMRLMRSRTIAEGRTQIRRLYLSWGLFVIVFTLTRLL</sequence>
<dbReference type="Gene3D" id="1.10.357.140">
    <property type="entry name" value="UbiA prenyltransferase"/>
    <property type="match status" value="1"/>
</dbReference>
<dbReference type="PANTHER" id="PTHR42723:SF1">
    <property type="entry name" value="CHLOROPHYLL SYNTHASE, CHLOROPLASTIC"/>
    <property type="match status" value="1"/>
</dbReference>
<keyword evidence="6" id="KW-0808">Transferase</keyword>
<keyword evidence="3 5" id="KW-1133">Transmembrane helix</keyword>
<dbReference type="Gene3D" id="1.20.120.1780">
    <property type="entry name" value="UbiA prenyltransferase"/>
    <property type="match status" value="1"/>
</dbReference>
<evidence type="ECO:0000256" key="4">
    <source>
        <dbReference type="ARBA" id="ARBA00023136"/>
    </source>
</evidence>
<keyword evidence="2 5" id="KW-0812">Transmembrane</keyword>
<evidence type="ECO:0000256" key="2">
    <source>
        <dbReference type="ARBA" id="ARBA00022692"/>
    </source>
</evidence>
<comment type="caution">
    <text evidence="6">The sequence shown here is derived from an EMBL/GenBank/DDBJ whole genome shotgun (WGS) entry which is preliminary data.</text>
</comment>
<evidence type="ECO:0000256" key="5">
    <source>
        <dbReference type="SAM" id="Phobius"/>
    </source>
</evidence>
<feature type="transmembrane region" description="Helical" evidence="5">
    <location>
        <begin position="114"/>
        <end position="130"/>
    </location>
</feature>
<feature type="transmembrane region" description="Helical" evidence="5">
    <location>
        <begin position="202"/>
        <end position="220"/>
    </location>
</feature>
<evidence type="ECO:0000256" key="1">
    <source>
        <dbReference type="ARBA" id="ARBA00004651"/>
    </source>
</evidence>
<feature type="transmembrane region" description="Helical" evidence="5">
    <location>
        <begin position="87"/>
        <end position="108"/>
    </location>
</feature>
<dbReference type="PANTHER" id="PTHR42723">
    <property type="entry name" value="CHLOROPHYLL SYNTHASE"/>
    <property type="match status" value="1"/>
</dbReference>
<dbReference type="OrthoDB" id="11851at2157"/>
<evidence type="ECO:0000256" key="3">
    <source>
        <dbReference type="ARBA" id="ARBA00022989"/>
    </source>
</evidence>
<name>A0A483CSW3_9EURY</name>
<dbReference type="AlphaFoldDB" id="A0A483CSW3"/>
<dbReference type="Pfam" id="PF01040">
    <property type="entry name" value="UbiA"/>
    <property type="match status" value="1"/>
</dbReference>
<feature type="transmembrane region" description="Helical" evidence="5">
    <location>
        <begin position="20"/>
        <end position="39"/>
    </location>
</feature>
<feature type="transmembrane region" description="Helical" evidence="5">
    <location>
        <begin position="45"/>
        <end position="66"/>
    </location>
</feature>
<gene>
    <name evidence="6" type="ORF">CUJ86_07940</name>
</gene>
<dbReference type="InterPro" id="IPR000537">
    <property type="entry name" value="UbiA_prenyltransferase"/>
</dbReference>
<evidence type="ECO:0000313" key="6">
    <source>
        <dbReference type="EMBL" id="TAJ44291.1"/>
    </source>
</evidence>